<proteinExistence type="predicted"/>
<sequence>MQGVWGSFRLVSVLATRLSLLAPPPSAGRPASLLHCAGLCLQDERCGGVAWLDTDPQPCRFVVDSTVPGATATLVPSAYAILSLDSSATVVEFPSPVYSWQETRDFCSSLGLKQISYPVTDKEKAAMSIRRRSRIFIDLQRQGNGWYTSVSSSQVLLPPDYPFPWDSTNPSYGTQTCLVIYGYPFQVYDFECNLVDSVPYAVICLV</sequence>
<evidence type="ECO:0000256" key="1">
    <source>
        <dbReference type="SAM" id="SignalP"/>
    </source>
</evidence>
<dbReference type="Gene3D" id="3.10.100.10">
    <property type="entry name" value="Mannose-Binding Protein A, subunit A"/>
    <property type="match status" value="1"/>
</dbReference>
<gene>
    <name evidence="3" type="primary">LOC108670346</name>
</gene>
<keyword evidence="2" id="KW-1185">Reference proteome</keyword>
<accession>A0A979FTR8</accession>
<dbReference type="InterPro" id="IPR016186">
    <property type="entry name" value="C-type_lectin-like/link_sf"/>
</dbReference>
<evidence type="ECO:0000313" key="2">
    <source>
        <dbReference type="Proteomes" id="UP000694843"/>
    </source>
</evidence>
<dbReference type="Proteomes" id="UP000694843">
    <property type="component" value="Unplaced"/>
</dbReference>
<name>A0A979FTR8_HYAAZ</name>
<reference evidence="3" key="1">
    <citation type="submission" date="2025-08" db="UniProtKB">
        <authorList>
            <consortium name="RefSeq"/>
        </authorList>
    </citation>
    <scope>IDENTIFICATION</scope>
    <source>
        <tissue evidence="3">Whole organism</tissue>
    </source>
</reference>
<feature type="chain" id="PRO_5036963256" evidence="1">
    <location>
        <begin position="16"/>
        <end position="206"/>
    </location>
</feature>
<protein>
    <submittedName>
        <fullName evidence="3">Uncharacterized protein LOC108670346</fullName>
    </submittedName>
</protein>
<feature type="signal peptide" evidence="1">
    <location>
        <begin position="1"/>
        <end position="15"/>
    </location>
</feature>
<keyword evidence="1" id="KW-0732">Signal</keyword>
<dbReference type="GeneID" id="108670346"/>
<evidence type="ECO:0000313" key="3">
    <source>
        <dbReference type="RefSeq" id="XP_047739772.1"/>
    </source>
</evidence>
<dbReference type="RefSeq" id="XP_047739772.1">
    <property type="nucleotide sequence ID" value="XM_047883816.1"/>
</dbReference>
<dbReference type="AlphaFoldDB" id="A0A979FTR8"/>
<dbReference type="SUPFAM" id="SSF56436">
    <property type="entry name" value="C-type lectin-like"/>
    <property type="match status" value="1"/>
</dbReference>
<dbReference type="CDD" id="cd00037">
    <property type="entry name" value="CLECT"/>
    <property type="match status" value="1"/>
</dbReference>
<organism evidence="2 3">
    <name type="scientific">Hyalella azteca</name>
    <name type="common">Amphipod</name>
    <dbReference type="NCBI Taxonomy" id="294128"/>
    <lineage>
        <taxon>Eukaryota</taxon>
        <taxon>Metazoa</taxon>
        <taxon>Ecdysozoa</taxon>
        <taxon>Arthropoda</taxon>
        <taxon>Crustacea</taxon>
        <taxon>Multicrustacea</taxon>
        <taxon>Malacostraca</taxon>
        <taxon>Eumalacostraca</taxon>
        <taxon>Peracarida</taxon>
        <taxon>Amphipoda</taxon>
        <taxon>Senticaudata</taxon>
        <taxon>Talitrida</taxon>
        <taxon>Talitroidea</taxon>
        <taxon>Hyalellidae</taxon>
        <taxon>Hyalella</taxon>
    </lineage>
</organism>
<dbReference type="InterPro" id="IPR016187">
    <property type="entry name" value="CTDL_fold"/>
</dbReference>
<dbReference type="KEGG" id="hazt:108670346"/>
<dbReference type="OrthoDB" id="6393835at2759"/>